<feature type="domain" description="BTB" evidence="4">
    <location>
        <begin position="356"/>
        <end position="422"/>
    </location>
</feature>
<dbReference type="EMBL" id="JAPDFW010000130">
    <property type="protein sequence ID" value="KAJ5067285.1"/>
    <property type="molecule type" value="Genomic_DNA"/>
</dbReference>
<evidence type="ECO:0000313" key="6">
    <source>
        <dbReference type="Proteomes" id="UP001149090"/>
    </source>
</evidence>
<dbReference type="InterPro" id="IPR002110">
    <property type="entry name" value="Ankyrin_rpt"/>
</dbReference>
<name>A0A9Q0L7I7_ANAIG</name>
<feature type="repeat" description="ANK" evidence="3">
    <location>
        <begin position="127"/>
        <end position="160"/>
    </location>
</feature>
<dbReference type="CDD" id="cd18186">
    <property type="entry name" value="BTB_POZ_ZBTB_KLHL-like"/>
    <property type="match status" value="2"/>
</dbReference>
<keyword evidence="2 3" id="KW-0040">ANK repeat</keyword>
<gene>
    <name evidence="5" type="ORF">M0811_13063</name>
</gene>
<reference evidence="5" key="1">
    <citation type="submission" date="2022-10" db="EMBL/GenBank/DDBJ databases">
        <title>Novel sulphate-reducing endosymbionts in the free-living metamonad Anaeramoeba.</title>
        <authorList>
            <person name="Jerlstrom-Hultqvist J."/>
            <person name="Cepicka I."/>
            <person name="Gallot-Lavallee L."/>
            <person name="Salas-Leiva D."/>
            <person name="Curtis B.A."/>
            <person name="Zahonova K."/>
            <person name="Pipaliya S."/>
            <person name="Dacks J."/>
            <person name="Roger A.J."/>
        </authorList>
    </citation>
    <scope>NUCLEOTIDE SEQUENCE</scope>
    <source>
        <strain evidence="5">BMAN</strain>
    </source>
</reference>
<sequence length="462" mass="52895">MSEKLFEAITKNDLKSVKEEANKDNINILYKFTPLAFACKQENIDLEIIKHLFSIGADLNLPINFTPLIFAIQKGDIPLVEFLLDNGADPNIPTKKVAIDYAMNSSEDLTIIKKLISSNVNLKQVDSGSTILHRACEGETSKTKIEFLLDKGFSVNDLNQTPLHILLKQYSEKTPRDSFRLLLKHADFWLSDCVPIVWNATRLSKKDRLIDIILAGAPIDILYNSQDLTNNANEDTKKIILSFRNICKELETFYSSKFLTDFKIMTKHESFPCHKHFLLARIGNKEKMDKFIEGIQDIEDDNIVVEIIKWVYSGEQPKNEESIKTCEKYGIDLSEKSARNSLLLGLKQLYLDEESKDFGIKVDDQIVKIHKFLLSARSDLYLHMFESVNDPSSTVQDYSGKSLKAIQILVQWMYFDSIDPDTPLDVLEELDNAADFYQLHEDSSFETILRSFLPKKDSNELN</sequence>
<dbReference type="PANTHER" id="PTHR24193:SF121">
    <property type="entry name" value="ADA2A-CONTAINING COMPLEX COMPONENT 3, ISOFORM D"/>
    <property type="match status" value="1"/>
</dbReference>
<dbReference type="SUPFAM" id="SSF48403">
    <property type="entry name" value="Ankyrin repeat"/>
    <property type="match status" value="1"/>
</dbReference>
<dbReference type="Pfam" id="PF00651">
    <property type="entry name" value="BTB"/>
    <property type="match status" value="1"/>
</dbReference>
<dbReference type="InterPro" id="IPR050663">
    <property type="entry name" value="Ankyrin-SOCS_Box"/>
</dbReference>
<dbReference type="OrthoDB" id="2157354at2759"/>
<comment type="caution">
    <text evidence="5">The sequence shown here is derived from an EMBL/GenBank/DDBJ whole genome shotgun (WGS) entry which is preliminary data.</text>
</comment>
<dbReference type="InterPro" id="IPR000210">
    <property type="entry name" value="BTB/POZ_dom"/>
</dbReference>
<dbReference type="SUPFAM" id="SSF54695">
    <property type="entry name" value="POZ domain"/>
    <property type="match status" value="1"/>
</dbReference>
<organism evidence="5 6">
    <name type="scientific">Anaeramoeba ignava</name>
    <name type="common">Anaerobic marine amoeba</name>
    <dbReference type="NCBI Taxonomy" id="1746090"/>
    <lineage>
        <taxon>Eukaryota</taxon>
        <taxon>Metamonada</taxon>
        <taxon>Anaeramoebidae</taxon>
        <taxon>Anaeramoeba</taxon>
    </lineage>
</organism>
<evidence type="ECO:0000259" key="4">
    <source>
        <dbReference type="PROSITE" id="PS50097"/>
    </source>
</evidence>
<evidence type="ECO:0000256" key="2">
    <source>
        <dbReference type="ARBA" id="ARBA00023043"/>
    </source>
</evidence>
<evidence type="ECO:0000256" key="1">
    <source>
        <dbReference type="ARBA" id="ARBA00022737"/>
    </source>
</evidence>
<dbReference type="PANTHER" id="PTHR24193">
    <property type="entry name" value="ANKYRIN REPEAT PROTEIN"/>
    <property type="match status" value="1"/>
</dbReference>
<dbReference type="Gene3D" id="3.30.710.10">
    <property type="entry name" value="Potassium Channel Kv1.1, Chain A"/>
    <property type="match status" value="1"/>
</dbReference>
<dbReference type="InterPro" id="IPR011333">
    <property type="entry name" value="SKP1/BTB/POZ_sf"/>
</dbReference>
<dbReference type="SMART" id="SM00248">
    <property type="entry name" value="ANK"/>
    <property type="match status" value="5"/>
</dbReference>
<accession>A0A9Q0L7I7</accession>
<dbReference type="Proteomes" id="UP001149090">
    <property type="component" value="Unassembled WGS sequence"/>
</dbReference>
<keyword evidence="1" id="KW-0677">Repeat</keyword>
<evidence type="ECO:0000313" key="5">
    <source>
        <dbReference type="EMBL" id="KAJ5067285.1"/>
    </source>
</evidence>
<dbReference type="InterPro" id="IPR036770">
    <property type="entry name" value="Ankyrin_rpt-contain_sf"/>
</dbReference>
<feature type="repeat" description="ANK" evidence="3">
    <location>
        <begin position="63"/>
        <end position="95"/>
    </location>
</feature>
<dbReference type="PROSITE" id="PS50088">
    <property type="entry name" value="ANK_REPEAT"/>
    <property type="match status" value="3"/>
</dbReference>
<dbReference type="PROSITE" id="PS50097">
    <property type="entry name" value="BTB"/>
    <property type="match status" value="1"/>
</dbReference>
<dbReference type="GO" id="GO:0000976">
    <property type="term" value="F:transcription cis-regulatory region binding"/>
    <property type="evidence" value="ECO:0007669"/>
    <property type="project" value="TreeGrafter"/>
</dbReference>
<keyword evidence="6" id="KW-1185">Reference proteome</keyword>
<dbReference type="Gene3D" id="1.25.40.20">
    <property type="entry name" value="Ankyrin repeat-containing domain"/>
    <property type="match status" value="2"/>
</dbReference>
<proteinExistence type="predicted"/>
<feature type="repeat" description="ANK" evidence="3">
    <location>
        <begin position="30"/>
        <end position="64"/>
    </location>
</feature>
<dbReference type="GO" id="GO:0045944">
    <property type="term" value="P:positive regulation of transcription by RNA polymerase II"/>
    <property type="evidence" value="ECO:0007669"/>
    <property type="project" value="TreeGrafter"/>
</dbReference>
<dbReference type="PROSITE" id="PS50297">
    <property type="entry name" value="ANK_REP_REGION"/>
    <property type="match status" value="1"/>
</dbReference>
<dbReference type="AlphaFoldDB" id="A0A9Q0L7I7"/>
<protein>
    <submittedName>
        <fullName evidence="5">Ankyrin repeat-containing protein</fullName>
    </submittedName>
</protein>
<dbReference type="GO" id="GO:0005634">
    <property type="term" value="C:nucleus"/>
    <property type="evidence" value="ECO:0007669"/>
    <property type="project" value="TreeGrafter"/>
</dbReference>
<dbReference type="Pfam" id="PF12796">
    <property type="entry name" value="Ank_2"/>
    <property type="match status" value="2"/>
</dbReference>
<evidence type="ECO:0000256" key="3">
    <source>
        <dbReference type="PROSITE-ProRule" id="PRU00023"/>
    </source>
</evidence>